<dbReference type="GO" id="GO:0071111">
    <property type="term" value="F:cyclic-guanylate-specific phosphodiesterase activity"/>
    <property type="evidence" value="ECO:0007669"/>
    <property type="project" value="InterPro"/>
</dbReference>
<evidence type="ECO:0000259" key="2">
    <source>
        <dbReference type="PROSITE" id="PS50887"/>
    </source>
</evidence>
<gene>
    <name evidence="3" type="ORF">EHS13_23170</name>
</gene>
<dbReference type="Gene3D" id="3.30.70.270">
    <property type="match status" value="1"/>
</dbReference>
<dbReference type="PROSITE" id="PS50883">
    <property type="entry name" value="EAL"/>
    <property type="match status" value="1"/>
</dbReference>
<dbReference type="InterPro" id="IPR029787">
    <property type="entry name" value="Nucleotide_cyclase"/>
</dbReference>
<proteinExistence type="predicted"/>
<dbReference type="PROSITE" id="PS50887">
    <property type="entry name" value="GGDEF"/>
    <property type="match status" value="1"/>
</dbReference>
<dbReference type="InterPro" id="IPR035919">
    <property type="entry name" value="EAL_sf"/>
</dbReference>
<name>A0A6B8RMH3_9BACL</name>
<dbReference type="KEGG" id="ppsc:EHS13_23170"/>
<dbReference type="InterPro" id="IPR050706">
    <property type="entry name" value="Cyclic-di-GMP_PDE-like"/>
</dbReference>
<dbReference type="SMART" id="SM00267">
    <property type="entry name" value="GGDEF"/>
    <property type="match status" value="1"/>
</dbReference>
<dbReference type="InterPro" id="IPR000160">
    <property type="entry name" value="GGDEF_dom"/>
</dbReference>
<organism evidence="3 4">
    <name type="scientific">Paenibacillus psychroresistens</name>
    <dbReference type="NCBI Taxonomy" id="1778678"/>
    <lineage>
        <taxon>Bacteria</taxon>
        <taxon>Bacillati</taxon>
        <taxon>Bacillota</taxon>
        <taxon>Bacilli</taxon>
        <taxon>Bacillales</taxon>
        <taxon>Paenibacillaceae</taxon>
        <taxon>Paenibacillus</taxon>
    </lineage>
</organism>
<sequence length="601" mass="67881">MLTPMTQLDEFNHILDTQNIRMVYQPIVSLFDGSLFGYEALTRGPDNSTFHSPSVLFEFAEKNGYLYELEKLAREKAIQNSILQHKQQMLFINISSPVIFDPKFKAGQTLEVLQQRGLSPSNVVFEITERISIEDFTLAKKVLEHYRNQGYKIAIDDAGAGYSSLQAIAELQPDYIKVDRSLVQNIHKFKIKEYIMETFVTFAQKMNIHLIAEGIENEEEMMKLSRMGVHYVQGFLLGRPEPHAAVISERLTTMITQQKADYSPAGMTWTIGDIKAPIQTFELSTKISHVADYFTLNEVASGVVITSANKPIGLVMRERLFQQLAGQYGFSLFWKRSIESAMDPEPLVVDEFLQVEQVSQMAMSRLHNKLYDYVIITSNGFMSGVSSVQSILACITNVRLESARVASPLTGLPGNIQIHRELQKRASSNQKFSVIYADLDYFKWYNDLYGFQKGDQLLQFTADIIQQSVMAFAHSQDFVGHIGGDDYIILSHNDKPELLCEEIIRRFEQGVHLFYEGTTTRGVKDRQGNAVNSDGVTISLALVICDCKYQPITLEQISEAAAQLKKQAKSQKGSVYCSCDLLNGQADYRPVTEIKEVNSAH</sequence>
<dbReference type="OrthoDB" id="9813903at2"/>
<dbReference type="InterPro" id="IPR043128">
    <property type="entry name" value="Rev_trsase/Diguanyl_cyclase"/>
</dbReference>
<dbReference type="Gene3D" id="3.20.20.450">
    <property type="entry name" value="EAL domain"/>
    <property type="match status" value="1"/>
</dbReference>
<evidence type="ECO:0000313" key="4">
    <source>
        <dbReference type="Proteomes" id="UP000426246"/>
    </source>
</evidence>
<dbReference type="SUPFAM" id="SSF54631">
    <property type="entry name" value="CBS-domain pair"/>
    <property type="match status" value="1"/>
</dbReference>
<dbReference type="Proteomes" id="UP000426246">
    <property type="component" value="Chromosome"/>
</dbReference>
<reference evidence="4" key="1">
    <citation type="submission" date="2018-11" db="EMBL/GenBank/DDBJ databases">
        <title>Complete genome sequence of Paenibacillus sp. ML311-T8.</title>
        <authorList>
            <person name="Nam Y.-D."/>
            <person name="Kang J."/>
            <person name="Chung W.-H."/>
            <person name="Park Y.S."/>
        </authorList>
    </citation>
    <scope>NUCLEOTIDE SEQUENCE [LARGE SCALE GENOMIC DNA]</scope>
    <source>
        <strain evidence="4">ML311-T8</strain>
    </source>
</reference>
<dbReference type="EMBL" id="CP034235">
    <property type="protein sequence ID" value="QGQ97581.1"/>
    <property type="molecule type" value="Genomic_DNA"/>
</dbReference>
<dbReference type="SMART" id="SM00052">
    <property type="entry name" value="EAL"/>
    <property type="match status" value="1"/>
</dbReference>
<dbReference type="SUPFAM" id="SSF141868">
    <property type="entry name" value="EAL domain-like"/>
    <property type="match status" value="1"/>
</dbReference>
<keyword evidence="4" id="KW-1185">Reference proteome</keyword>
<dbReference type="Pfam" id="PF00990">
    <property type="entry name" value="GGDEF"/>
    <property type="match status" value="1"/>
</dbReference>
<evidence type="ECO:0000313" key="3">
    <source>
        <dbReference type="EMBL" id="QGQ97581.1"/>
    </source>
</evidence>
<feature type="domain" description="GGDEF" evidence="2">
    <location>
        <begin position="430"/>
        <end position="581"/>
    </location>
</feature>
<dbReference type="Pfam" id="PF00563">
    <property type="entry name" value="EAL"/>
    <property type="match status" value="1"/>
</dbReference>
<feature type="domain" description="EAL" evidence="1">
    <location>
        <begin position="4"/>
        <end position="254"/>
    </location>
</feature>
<dbReference type="CDD" id="cd01948">
    <property type="entry name" value="EAL"/>
    <property type="match status" value="1"/>
</dbReference>
<dbReference type="PANTHER" id="PTHR33121:SF76">
    <property type="entry name" value="SIGNALING PROTEIN"/>
    <property type="match status" value="1"/>
</dbReference>
<evidence type="ECO:0000259" key="1">
    <source>
        <dbReference type="PROSITE" id="PS50883"/>
    </source>
</evidence>
<accession>A0A6B8RMH3</accession>
<dbReference type="CDD" id="cd01949">
    <property type="entry name" value="GGDEF"/>
    <property type="match status" value="1"/>
</dbReference>
<protein>
    <submittedName>
        <fullName evidence="3">GGDEF domain-containing protein</fullName>
    </submittedName>
</protein>
<dbReference type="PANTHER" id="PTHR33121">
    <property type="entry name" value="CYCLIC DI-GMP PHOSPHODIESTERASE PDEF"/>
    <property type="match status" value="1"/>
</dbReference>
<dbReference type="NCBIfam" id="TIGR00254">
    <property type="entry name" value="GGDEF"/>
    <property type="match status" value="1"/>
</dbReference>
<dbReference type="AlphaFoldDB" id="A0A6B8RMH3"/>
<dbReference type="SUPFAM" id="SSF55073">
    <property type="entry name" value="Nucleotide cyclase"/>
    <property type="match status" value="1"/>
</dbReference>
<dbReference type="InterPro" id="IPR001633">
    <property type="entry name" value="EAL_dom"/>
</dbReference>
<dbReference type="InterPro" id="IPR046342">
    <property type="entry name" value="CBS_dom_sf"/>
</dbReference>